<sequence length="45" mass="5595">MLDSAISRFYFFFLSRFYFLFFMDSSLMLRMTKNKPKIHRNETCL</sequence>
<evidence type="ECO:0000256" key="1">
    <source>
        <dbReference type="SAM" id="Phobius"/>
    </source>
</evidence>
<dbReference type="AlphaFoldDB" id="T1CZ53"/>
<comment type="caution">
    <text evidence="2">The sequence shown here is derived from an EMBL/GenBank/DDBJ whole genome shotgun (WGS) entry which is preliminary data.</text>
</comment>
<keyword evidence="1" id="KW-0812">Transmembrane</keyword>
<name>T1CZ53_9HELI</name>
<keyword evidence="1" id="KW-0472">Membrane</keyword>
<keyword evidence="3" id="KW-1185">Reference proteome</keyword>
<dbReference type="STRING" id="1325130.HFN_0356"/>
<feature type="transmembrane region" description="Helical" evidence="1">
    <location>
        <begin position="6"/>
        <end position="29"/>
    </location>
</feature>
<gene>
    <name evidence="2" type="ORF">HFN_0356</name>
</gene>
<reference evidence="2 3" key="1">
    <citation type="journal article" date="2013" name="Genome Announc.">
        <title>Draft Genome Sequence of Helicobacter fennelliae Strain MRY12-0050, Isolated from a Bacteremia Patient.</title>
        <authorList>
            <person name="Rimbara E."/>
            <person name="Matsui M."/>
            <person name="Mori S."/>
            <person name="Suzuki S."/>
            <person name="Suzuki M."/>
            <person name="Kim H."/>
            <person name="Sekizuka T."/>
            <person name="Kuroda M."/>
            <person name="Shibayama K."/>
        </authorList>
    </citation>
    <scope>NUCLEOTIDE SEQUENCE [LARGE SCALE GENOMIC DNA]</scope>
    <source>
        <strain evidence="2 3">MRY12-0050</strain>
    </source>
</reference>
<dbReference type="Proteomes" id="UP000018143">
    <property type="component" value="Unassembled WGS sequence"/>
</dbReference>
<keyword evidence="1" id="KW-1133">Transmembrane helix</keyword>
<evidence type="ECO:0000313" key="2">
    <source>
        <dbReference type="EMBL" id="GAD19225.1"/>
    </source>
</evidence>
<accession>T1CZ53</accession>
<protein>
    <submittedName>
        <fullName evidence="2">Uncharacterized protein</fullName>
    </submittedName>
</protein>
<evidence type="ECO:0000313" key="3">
    <source>
        <dbReference type="Proteomes" id="UP000018143"/>
    </source>
</evidence>
<dbReference type="EMBL" id="BASD01000018">
    <property type="protein sequence ID" value="GAD19225.1"/>
    <property type="molecule type" value="Genomic_DNA"/>
</dbReference>
<proteinExistence type="predicted"/>
<organism evidence="2 3">
    <name type="scientific">Helicobacter fennelliae MRY12-0050</name>
    <dbReference type="NCBI Taxonomy" id="1325130"/>
    <lineage>
        <taxon>Bacteria</taxon>
        <taxon>Pseudomonadati</taxon>
        <taxon>Campylobacterota</taxon>
        <taxon>Epsilonproteobacteria</taxon>
        <taxon>Campylobacterales</taxon>
        <taxon>Helicobacteraceae</taxon>
        <taxon>Helicobacter</taxon>
    </lineage>
</organism>